<dbReference type="Pfam" id="PF02518">
    <property type="entry name" value="HATPase_c"/>
    <property type="match status" value="1"/>
</dbReference>
<proteinExistence type="predicted"/>
<dbReference type="Pfam" id="PF07568">
    <property type="entry name" value="HisKA_2"/>
    <property type="match status" value="1"/>
</dbReference>
<evidence type="ECO:0000259" key="4">
    <source>
        <dbReference type="PROSITE" id="PS50112"/>
    </source>
</evidence>
<feature type="region of interest" description="Disordered" evidence="2">
    <location>
        <begin position="782"/>
        <end position="805"/>
    </location>
</feature>
<dbReference type="SMART" id="SM00086">
    <property type="entry name" value="PAC"/>
    <property type="match status" value="3"/>
</dbReference>
<gene>
    <name evidence="6" type="ORF">MSMAW_2340</name>
</gene>
<dbReference type="InterPro" id="IPR005467">
    <property type="entry name" value="His_kinase_dom"/>
</dbReference>
<dbReference type="CDD" id="cd00130">
    <property type="entry name" value="PAS"/>
    <property type="match status" value="3"/>
</dbReference>
<dbReference type="Pfam" id="PF08447">
    <property type="entry name" value="PAS_3"/>
    <property type="match status" value="1"/>
</dbReference>
<evidence type="ECO:0000259" key="3">
    <source>
        <dbReference type="PROSITE" id="PS50109"/>
    </source>
</evidence>
<evidence type="ECO:0000256" key="1">
    <source>
        <dbReference type="SAM" id="Coils"/>
    </source>
</evidence>
<dbReference type="InterPro" id="IPR035965">
    <property type="entry name" value="PAS-like_dom_sf"/>
</dbReference>
<dbReference type="Gene3D" id="3.30.565.10">
    <property type="entry name" value="Histidine kinase-like ATPase, C-terminal domain"/>
    <property type="match status" value="1"/>
</dbReference>
<dbReference type="NCBIfam" id="TIGR00229">
    <property type="entry name" value="sensory_box"/>
    <property type="match status" value="3"/>
</dbReference>
<dbReference type="GO" id="GO:0016301">
    <property type="term" value="F:kinase activity"/>
    <property type="evidence" value="ECO:0007669"/>
    <property type="project" value="UniProtKB-KW"/>
</dbReference>
<dbReference type="PROSITE" id="PS50113">
    <property type="entry name" value="PAC"/>
    <property type="match status" value="3"/>
</dbReference>
<dbReference type="SMART" id="SM00091">
    <property type="entry name" value="PAS"/>
    <property type="match status" value="2"/>
</dbReference>
<dbReference type="PATRIC" id="fig|1434117.4.peg.2984"/>
<dbReference type="EMBL" id="CP009509">
    <property type="protein sequence ID" value="AKB41331.1"/>
    <property type="molecule type" value="Genomic_DNA"/>
</dbReference>
<feature type="domain" description="Histidine kinase" evidence="3">
    <location>
        <begin position="642"/>
        <end position="869"/>
    </location>
</feature>
<evidence type="ECO:0000259" key="5">
    <source>
        <dbReference type="PROSITE" id="PS50113"/>
    </source>
</evidence>
<dbReference type="SUPFAM" id="SSF55785">
    <property type="entry name" value="PYP-like sensor domain (PAS domain)"/>
    <property type="match status" value="3"/>
</dbReference>
<dbReference type="InterPro" id="IPR000014">
    <property type="entry name" value="PAS"/>
</dbReference>
<feature type="compositionally biased region" description="Basic and acidic residues" evidence="2">
    <location>
        <begin position="782"/>
        <end position="795"/>
    </location>
</feature>
<dbReference type="Pfam" id="PF10114">
    <property type="entry name" value="PocR"/>
    <property type="match status" value="1"/>
</dbReference>
<dbReference type="SUPFAM" id="SSF55874">
    <property type="entry name" value="ATPase domain of HSP90 chaperone/DNA topoisomerase II/histidine kinase"/>
    <property type="match status" value="1"/>
</dbReference>
<dbReference type="Pfam" id="PF13426">
    <property type="entry name" value="PAS_9"/>
    <property type="match status" value="1"/>
</dbReference>
<dbReference type="PROSITE" id="PS50112">
    <property type="entry name" value="PAS"/>
    <property type="match status" value="2"/>
</dbReference>
<keyword evidence="1" id="KW-0175">Coiled coil</keyword>
<feature type="domain" description="PAC" evidence="5">
    <location>
        <begin position="582"/>
        <end position="634"/>
    </location>
</feature>
<feature type="domain" description="PAS" evidence="4">
    <location>
        <begin position="357"/>
        <end position="428"/>
    </location>
</feature>
<sequence>MKKKLREPGAETTGNERVEDLLNQAEQYIRLENISSPSRKIKEKGLAEIIDVQAVQSLMEDFYKLARIPMCLEDLEGNILVGVGWQDICIRYHRADPETCKRCIENSAKLAEGIAPGEFKLCRCRNSMWKMATPMIVSDQHVGNIFSGHFFFDDEPLDYEFFRARAGKYGFNEKEYIEALEKVPRLSREAVNTGMSFFMKFASMVLQVSYSNFRLYQALEERNVLMNSLRESEEKCRSFLEAANEGIWIINAEDKTIYVNKKMSGMLGYTQQEMIGRPGWDFIDEKDRCVSEKIREKKHQDIDESHEFKFICKDGSPLWALVNTKSFFDRDGNFAGCIWMFTDITDRKQAEEALIRRENEFRTLAENSPDIIARYDRQKRYIYVNPAAAEPSGYSPEEIMGKNSIELGIDPETTKFWEESIENVFITGKPETIEFNYMSPEGKDYYFNTQLVPEFIDEKVNSVLAISRDITDKKIAEAKLKETLENLERLVRKRTAELEKAYYSLKESEKGLAEAQEMAHIGNWEWDIAANKTYWSEEMYHIFGRDTNRPAPVYTEHLNYIHPDDRDYFDSSTRKAGSEKTSSIEYRIVLDSGEERTVHMRAQAVFNEENIPIKVKGTVQDITERKKAEQTLVNLEIARKKEIHHRIKNNLQVISSLLDLQAENFSSKTCIKNSDVLNAFRESQDRIMSIALIHEELHEGGGNNALYFSPYLEKLVENLFQTYSLGNASISLYTDLEEDIFFDMDTAVPLGIIVNELVSNSLKHAFKGRSEGEIQIKLFKEGSGGEEKTESGMEKNKKRPAGKDTGTADTGYVLVVSDDGAGIPETINLENSDSLGLQLVNILVDQLEGEIELKRDNGTEFMIKINVRQGSLKSQAEEKNSQN</sequence>
<dbReference type="GeneID" id="24852088"/>
<feature type="domain" description="PAS" evidence="4">
    <location>
        <begin position="232"/>
        <end position="288"/>
    </location>
</feature>
<dbReference type="Gene3D" id="2.10.70.100">
    <property type="match status" value="1"/>
</dbReference>
<protein>
    <submittedName>
        <fullName evidence="6">Sensory transduction histidine kinase</fullName>
    </submittedName>
</protein>
<dbReference type="SMART" id="SM00387">
    <property type="entry name" value="HATPase_c"/>
    <property type="match status" value="1"/>
</dbReference>
<organism evidence="6 7">
    <name type="scientific">Methanosarcina mazei WWM610</name>
    <dbReference type="NCBI Taxonomy" id="1434117"/>
    <lineage>
        <taxon>Archaea</taxon>
        <taxon>Methanobacteriati</taxon>
        <taxon>Methanobacteriota</taxon>
        <taxon>Stenosarchaea group</taxon>
        <taxon>Methanomicrobia</taxon>
        <taxon>Methanosarcinales</taxon>
        <taxon>Methanosarcinaceae</taxon>
        <taxon>Methanosarcina</taxon>
    </lineage>
</organism>
<dbReference type="PROSITE" id="PS50109">
    <property type="entry name" value="HIS_KIN"/>
    <property type="match status" value="1"/>
</dbReference>
<accession>A0A0E3LFT5</accession>
<evidence type="ECO:0000256" key="2">
    <source>
        <dbReference type="SAM" id="MobiDB-lite"/>
    </source>
</evidence>
<keyword evidence="6" id="KW-0808">Transferase</keyword>
<feature type="domain" description="PAC" evidence="5">
    <location>
        <begin position="431"/>
        <end position="482"/>
    </location>
</feature>
<dbReference type="Proteomes" id="UP000033058">
    <property type="component" value="Chromosome"/>
</dbReference>
<dbReference type="HOGENOM" id="CLU_000445_114_57_2"/>
<dbReference type="InterPro" id="IPR013655">
    <property type="entry name" value="PAS_fold_3"/>
</dbReference>
<dbReference type="InterPro" id="IPR003594">
    <property type="entry name" value="HATPase_dom"/>
</dbReference>
<dbReference type="InterPro" id="IPR036890">
    <property type="entry name" value="HATPase_C_sf"/>
</dbReference>
<dbReference type="PANTHER" id="PTHR43065">
    <property type="entry name" value="SENSOR HISTIDINE KINASE"/>
    <property type="match status" value="1"/>
</dbReference>
<name>A0A0E3LFT5_METMZ</name>
<dbReference type="InterPro" id="IPR011495">
    <property type="entry name" value="Sig_transdc_His_kin_sub2_dim/P"/>
</dbReference>
<dbReference type="InterPro" id="IPR001610">
    <property type="entry name" value="PAC"/>
</dbReference>
<feature type="coiled-coil region" evidence="1">
    <location>
        <begin position="470"/>
        <end position="500"/>
    </location>
</feature>
<dbReference type="AlphaFoldDB" id="A0A0E3LFT5"/>
<dbReference type="Gene3D" id="3.30.450.20">
    <property type="entry name" value="PAS domain"/>
    <property type="match status" value="3"/>
</dbReference>
<dbReference type="RefSeq" id="WP_048044970.1">
    <property type="nucleotide sequence ID" value="NZ_CP009509.1"/>
</dbReference>
<dbReference type="InterPro" id="IPR000700">
    <property type="entry name" value="PAS-assoc_C"/>
</dbReference>
<dbReference type="InterPro" id="IPR018771">
    <property type="entry name" value="PocR_dom"/>
</dbReference>
<keyword evidence="6" id="KW-0418">Kinase</keyword>
<dbReference type="PANTHER" id="PTHR43065:SF23">
    <property type="entry name" value="SENSOR HISTIDINE KINASE PDTAS"/>
    <property type="match status" value="1"/>
</dbReference>
<evidence type="ECO:0000313" key="7">
    <source>
        <dbReference type="Proteomes" id="UP000033058"/>
    </source>
</evidence>
<dbReference type="Pfam" id="PF08448">
    <property type="entry name" value="PAS_4"/>
    <property type="match status" value="1"/>
</dbReference>
<evidence type="ECO:0000313" key="6">
    <source>
        <dbReference type="EMBL" id="AKB41331.1"/>
    </source>
</evidence>
<reference evidence="6 7" key="1">
    <citation type="submission" date="2014-07" db="EMBL/GenBank/DDBJ databases">
        <title>Methanogenic archaea and the global carbon cycle.</title>
        <authorList>
            <person name="Henriksen J.R."/>
            <person name="Luke J."/>
            <person name="Reinhart S."/>
            <person name="Benedict M.N."/>
            <person name="Youngblut N.D."/>
            <person name="Metcalf M.E."/>
            <person name="Whitaker R.J."/>
            <person name="Metcalf W.W."/>
        </authorList>
    </citation>
    <scope>NUCLEOTIDE SEQUENCE [LARGE SCALE GENOMIC DNA]</scope>
    <source>
        <strain evidence="6 7">WWM610</strain>
    </source>
</reference>
<dbReference type="InterPro" id="IPR013656">
    <property type="entry name" value="PAS_4"/>
</dbReference>
<feature type="domain" description="PAC" evidence="5">
    <location>
        <begin position="304"/>
        <end position="356"/>
    </location>
</feature>